<dbReference type="SUPFAM" id="SSF52540">
    <property type="entry name" value="P-loop containing nucleoside triphosphate hydrolases"/>
    <property type="match status" value="1"/>
</dbReference>
<dbReference type="SUPFAM" id="SSF48403">
    <property type="entry name" value="Ankyrin repeat"/>
    <property type="match status" value="6"/>
</dbReference>
<dbReference type="PROSITE" id="PS50297">
    <property type="entry name" value="ANK_REP_REGION"/>
    <property type="match status" value="9"/>
</dbReference>
<feature type="repeat" description="ANK" evidence="3">
    <location>
        <begin position="1488"/>
        <end position="1520"/>
    </location>
</feature>
<evidence type="ECO:0000259" key="5">
    <source>
        <dbReference type="Pfam" id="PF24883"/>
    </source>
</evidence>
<feature type="repeat" description="ANK" evidence="3">
    <location>
        <begin position="980"/>
        <end position="1004"/>
    </location>
</feature>
<dbReference type="Pfam" id="PF24883">
    <property type="entry name" value="NPHP3_N"/>
    <property type="match status" value="1"/>
</dbReference>
<evidence type="ECO:0000313" key="7">
    <source>
        <dbReference type="Proteomes" id="UP000472727"/>
    </source>
</evidence>
<evidence type="ECO:0000256" key="3">
    <source>
        <dbReference type="PROSITE-ProRule" id="PRU00023"/>
    </source>
</evidence>
<evidence type="ECO:0000256" key="2">
    <source>
        <dbReference type="ARBA" id="ARBA00023043"/>
    </source>
</evidence>
<keyword evidence="1" id="KW-0677">Repeat</keyword>
<dbReference type="Proteomes" id="UP000472727">
    <property type="component" value="Unassembled WGS sequence"/>
</dbReference>
<accession>A0A7C8QQL8</accession>
<feature type="repeat" description="ANK" evidence="3">
    <location>
        <begin position="1790"/>
        <end position="1822"/>
    </location>
</feature>
<feature type="repeat" description="ANK" evidence="3">
    <location>
        <begin position="846"/>
        <end position="879"/>
    </location>
</feature>
<feature type="repeat" description="ANK" evidence="3">
    <location>
        <begin position="2397"/>
        <end position="2429"/>
    </location>
</feature>
<dbReference type="InterPro" id="IPR035994">
    <property type="entry name" value="Nucleoside_phosphorylase_sf"/>
</dbReference>
<evidence type="ECO:0000313" key="6">
    <source>
        <dbReference type="EMBL" id="KAF3222067.1"/>
    </source>
</evidence>
<dbReference type="PROSITE" id="PS50088">
    <property type="entry name" value="ANK_REPEAT"/>
    <property type="match status" value="15"/>
</dbReference>
<feature type="domain" description="GPI inositol-deacylase winged helix" evidence="4">
    <location>
        <begin position="635"/>
        <end position="709"/>
    </location>
</feature>
<dbReference type="InterPro" id="IPR027417">
    <property type="entry name" value="P-loop_NTPase"/>
</dbReference>
<dbReference type="Gene3D" id="1.25.40.20">
    <property type="entry name" value="Ankyrin repeat-containing domain"/>
    <property type="match status" value="9"/>
</dbReference>
<feature type="repeat" description="ANK" evidence="3">
    <location>
        <begin position="1116"/>
        <end position="1140"/>
    </location>
</feature>
<dbReference type="InterPro" id="IPR002110">
    <property type="entry name" value="Ankyrin_rpt"/>
</dbReference>
<proteinExistence type="predicted"/>
<feature type="repeat" description="ANK" evidence="3">
    <location>
        <begin position="1150"/>
        <end position="1182"/>
    </location>
</feature>
<feature type="repeat" description="ANK" evidence="3">
    <location>
        <begin position="2363"/>
        <end position="2395"/>
    </location>
</feature>
<keyword evidence="2 3" id="KW-0040">ANK repeat</keyword>
<dbReference type="EMBL" id="WIWS01000027">
    <property type="protein sequence ID" value="KAF3222067.1"/>
    <property type="molecule type" value="Genomic_DNA"/>
</dbReference>
<dbReference type="SMART" id="SM00248">
    <property type="entry name" value="ANK"/>
    <property type="match status" value="33"/>
</dbReference>
<feature type="repeat" description="ANK" evidence="3">
    <location>
        <begin position="2211"/>
        <end position="2243"/>
    </location>
</feature>
<feature type="repeat" description="ANK" evidence="3">
    <location>
        <begin position="1014"/>
        <end position="1038"/>
    </location>
</feature>
<sequence length="2470" mass="272670">MSALDYTVGWVSALSIERVAAQALLDEVHKPPDDFSPNDNNIYVRGTMGKHKVVIAVLPKGEYGIAAASAVARDMLRTFSNIRIGLLVGIGGGAPSEKHDIRLGDIVVGAPSNGESGLFQYDFGKTIQNQEFETTGHLDKAPTILRVALSDIEAEYEIEGHQLKEIISATFDKWPRLRKKYQQPDPSSDRLYQSHICHPPEDERSCMGVCDSSKLIERPDRDDDDSPTIHYGLIASANQLMKDAFIRDRLAAEKNVLCFEMEAAGLINHFPCLVIRGICDYSDTHKNKEWQGYAAMTAAAYAKDLLRRIPSKNIEAEERIAVLISSVLGTVSKTEADVKVIKSSLQGKEDLAILNWLTEIDYGPQQSDYRSRRQAGTGQWLLDSPEFQEWVAGDKQSLFCPGIPGAGKTIIASIVVDYLVSKVGNTKVGLAYIYYDMRQTKLQSANHILASLLKQLAESQSPLFPGIKDLYTYHHPKHTRPSFGELSKALRSITNTYSKVFIVIDALDESRTSDGFQRLILTEIFYLRNQHNANIFITSRNIPEITEMFKEGKSLEIRARDADIEKYIKGRISDEGKEPLKELRDKILHFDNIRTKLTRKQIMQTLESLPKGLDAYITAYDEAMDRIIHGSKSLAQLAISVLSWITCAKRPLVTSELQHALAIKIEDDDLDVDDLIPIKDIISVCAGLVVVDKESDTIRLVHTTTQEYFERTRQRWFPEAETNIAKACITYLLFSEFESGTCPSDKVFEARLMKYRFYDYAARNWGYHTATTSAEEVERLASKFIRNAQKVSAASQAAMASRGSANFSQNVPRRVTGLHLASYFGLWKIVRTLLLEGSEPDVKDTHGRTPLGLAAVNGHDAVISLLRASHAVDLNSADKYDNTPLSLAAARGHPAAVEALLRDDRVDRGRKDVYGNTALAWAEANRHDTVAELLSGSRNNPTSIDTPKDPSLLFRAAKDGNEAATRMLIEVIPADPKDATRRTPLSWAAMEGQAGVVKILLESGNVDVNSKDAIGRTPLSWAAINRKAGIVRLLLESGNADVNPKDDLNRTPLLWAVINKGIEVVKSLLKSGNTDVNPRDNFNRTPLLWAIINKDIEVARLLLEPGNADVNPRDDLGRTPLLWAVINKDIEVARLLLESGNADVNSEDDFGQTPLWWAAEGGCEVILVLLLKHGAKRELRDCCRHTPLWRAISGGHHAIIRLLIEESATELSQQDASEITLILSATEQGDVDLVKRLLDRGIPGGLNDPARRKRTWYAMLTVDLTRNHFRKWSWYAMRIIDLARDSRPTDFTLDVYGNLQATRVKEEDPDNEADHPDEFDYEANSFDYEADGFDDESSGGIVSILLERRDQRLLSTAAEKGYEAIIRLLFEKVGPTVPQLLLNKAACIESNGDRDSRMLLKAAKDGHDGIVQLLIKSKYGRNLLFSACENGHEGVLRLLLDKGANVNARDHRTIFRESLLQHAAKKGCEAVVRLLLEKGANIEPDCPSDRKPVWLAVAGGHEAVARLLIEKGADTGLLNHTRLQSGWTLLAEAIRGEHWHILPLLLESNTSAEQKGLKTAVVKSTSEGEGLVKLLLDKLGIKKQERVWRSLLELASNGVHEAKAITHLVLEKDADDTTWYKTGDEATTQLLFETTIATLVQTARSIYHPSNFSKLGASSSFGILFKAVKDGHEILLKGEPGGMLLLKALRDGYEALVQLLLEKGAHIDKESLNLAADRGHEGVVQLLLENSANIDTGGALRSAAERGHEGVVRLLLKKGACINGDSFKWVVRRGHEGVIQLLLENGADIHATGALSLAASLGYENIVRLLLKKGARVDTWSLIAAAEEGHEGVVRLLLENGADANNGLAIKVAIEKGYKDVIKLLLEKGARIDTWWLREAAREGHEGVVRLLLENGAGDNDGEALKCAARKGYEGVVRLLLSGEGVSLEEQDNNKRSSLLSAVLAGHKAYEGLVQLLLDEGAKIEARDVYKNAHVPVPWSAIRKGYDGLVLLSLGNGANIESRDLHDKLMLETILQWRHWGVFQLSFQSLRAIETEDDIAILFKAVKTMPRFTLLRFTRRHGKRLLLAACEYRNSSVVLLLLENGVKIESKGGRGRSLSWVAAQYKHEYVAQALIEKRARTRQNSRGSKPPVGVAGSEENLDTALIMLEGAVRVGNEVVVHQVLEGLTADMDQTIFEYIVGSRSVTNDRAFSKAVEGGPNALLKVLLRERFGTKLLQAAAGNGHEAIVQLLLGKGASFNLEADGDYNDKSPLWAAVNNGHEAVVQTLLNHLDARRCDEALLSAQADGRGKTQAESQSWPPQLLEHAVKYGHPNVVRLLLGKVDGKILEWSRTALLPIAAKYGSVGVAKILIENQADIESGASDSESPLLEAAQNGHMELVRLLLEKGAKIESTSKKTGGSPLWEAVRNGYKLTAQLLLEKGANIQFSNETGHSLLWAAKQSKNRALVWLLLEKGMDPMDLGDDDDEDSEY</sequence>
<dbReference type="PANTHER" id="PTHR24198">
    <property type="entry name" value="ANKYRIN REPEAT AND PROTEIN KINASE DOMAIN-CONTAINING PROTEIN"/>
    <property type="match status" value="1"/>
</dbReference>
<reference evidence="6 7" key="1">
    <citation type="submission" date="2019-06" db="EMBL/GenBank/DDBJ databases">
        <authorList>
            <person name="Palmer J.M."/>
        </authorList>
    </citation>
    <scope>NUCLEOTIDE SEQUENCE [LARGE SCALE GENOMIC DNA]</scope>
    <source>
        <strain evidence="6 7">TWF106</strain>
    </source>
</reference>
<evidence type="ECO:0000256" key="1">
    <source>
        <dbReference type="ARBA" id="ARBA00022737"/>
    </source>
</evidence>
<dbReference type="Pfam" id="PF12796">
    <property type="entry name" value="Ank_2"/>
    <property type="match status" value="11"/>
</dbReference>
<feature type="domain" description="Nephrocystin 3-like N-terminal" evidence="5">
    <location>
        <begin position="376"/>
        <end position="540"/>
    </location>
</feature>
<dbReference type="InterPro" id="IPR056884">
    <property type="entry name" value="NPHP3-like_N"/>
</dbReference>
<dbReference type="SUPFAM" id="SSF53167">
    <property type="entry name" value="Purine and uridine phosphorylases"/>
    <property type="match status" value="1"/>
</dbReference>
<feature type="repeat" description="ANK" evidence="3">
    <location>
        <begin position="1934"/>
        <end position="1969"/>
    </location>
</feature>
<dbReference type="Gene3D" id="3.40.50.300">
    <property type="entry name" value="P-loop containing nucleotide triphosphate hydrolases"/>
    <property type="match status" value="1"/>
</dbReference>
<dbReference type="InterPro" id="IPR036770">
    <property type="entry name" value="Ankyrin_rpt-contain_sf"/>
</dbReference>
<feature type="repeat" description="ANK" evidence="3">
    <location>
        <begin position="1419"/>
        <end position="1451"/>
    </location>
</feature>
<dbReference type="InterPro" id="IPR054471">
    <property type="entry name" value="GPIID_WHD"/>
</dbReference>
<protein>
    <submittedName>
        <fullName evidence="6">Uncharacterized protein</fullName>
    </submittedName>
</protein>
<feature type="repeat" description="ANK" evidence="3">
    <location>
        <begin position="1707"/>
        <end position="1739"/>
    </location>
</feature>
<dbReference type="GO" id="GO:0009116">
    <property type="term" value="P:nucleoside metabolic process"/>
    <property type="evidence" value="ECO:0007669"/>
    <property type="project" value="InterPro"/>
</dbReference>
<organism evidence="6 7">
    <name type="scientific">Orbilia oligospora</name>
    <name type="common">Nematode-trapping fungus</name>
    <name type="synonym">Arthrobotrys oligospora</name>
    <dbReference type="NCBI Taxonomy" id="2813651"/>
    <lineage>
        <taxon>Eukaryota</taxon>
        <taxon>Fungi</taxon>
        <taxon>Dikarya</taxon>
        <taxon>Ascomycota</taxon>
        <taxon>Pezizomycotina</taxon>
        <taxon>Orbiliomycetes</taxon>
        <taxon>Orbiliales</taxon>
        <taxon>Orbiliaceae</taxon>
        <taxon>Orbilia</taxon>
    </lineage>
</organism>
<feature type="repeat" description="ANK" evidence="3">
    <location>
        <begin position="813"/>
        <end position="845"/>
    </location>
</feature>
<dbReference type="Gene3D" id="3.40.50.1580">
    <property type="entry name" value="Nucleoside phosphorylase domain"/>
    <property type="match status" value="1"/>
</dbReference>
<feature type="repeat" description="ANK" evidence="3">
    <location>
        <begin position="1822"/>
        <end position="1845"/>
    </location>
</feature>
<evidence type="ECO:0000259" key="4">
    <source>
        <dbReference type="Pfam" id="PF22939"/>
    </source>
</evidence>
<name>A0A7C8QQL8_ORBOL</name>
<dbReference type="PRINTS" id="PR01415">
    <property type="entry name" value="ANKYRIN"/>
</dbReference>
<comment type="caution">
    <text evidence="6">The sequence shown here is derived from an EMBL/GenBank/DDBJ whole genome shotgun (WGS) entry which is preliminary data.</text>
</comment>
<dbReference type="GO" id="GO:0003824">
    <property type="term" value="F:catalytic activity"/>
    <property type="evidence" value="ECO:0007669"/>
    <property type="project" value="InterPro"/>
</dbReference>
<dbReference type="PANTHER" id="PTHR24198:SF165">
    <property type="entry name" value="ANKYRIN REPEAT-CONTAINING PROTEIN-RELATED"/>
    <property type="match status" value="1"/>
</dbReference>
<gene>
    <name evidence="6" type="ORF">TWF106_005846</name>
</gene>
<dbReference type="Pfam" id="PF22939">
    <property type="entry name" value="WHD_GPIID"/>
    <property type="match status" value="1"/>
</dbReference>